<dbReference type="Gene3D" id="3.30.465.10">
    <property type="match status" value="1"/>
</dbReference>
<sequence>MRLKSGKKESGKNCFSAQRKIGAYMTHRSDIIWIDIVSTKEDVLRLITENPHIEYFPVCANIIDTVIGYISVRSYLLACLADAPPNLRVLIQKPFFIPETVAVRKTLALIKETDARIAFIIDEYGGIEGLITKNGLLTEILEETALADGVYDPDIFKKDDGSWVVSGQVSMDEIRTIGIIPKEQEKTEDFHTIAGYLLSIKDSIPQAGEKICFGKYRFTILKMDGRRIDKILIQEEPEEDR</sequence>
<dbReference type="OrthoDB" id="9798188at2"/>
<keyword evidence="7" id="KW-1185">Reference proteome</keyword>
<dbReference type="GO" id="GO:0050660">
    <property type="term" value="F:flavin adenine dinucleotide binding"/>
    <property type="evidence" value="ECO:0007669"/>
    <property type="project" value="InterPro"/>
</dbReference>
<dbReference type="InterPro" id="IPR044751">
    <property type="entry name" value="Ion_transp-like_CBS"/>
</dbReference>
<keyword evidence="1" id="KW-0677">Repeat</keyword>
<evidence type="ECO:0000256" key="2">
    <source>
        <dbReference type="ARBA" id="ARBA00023122"/>
    </source>
</evidence>
<dbReference type="InterPro" id="IPR016169">
    <property type="entry name" value="FAD-bd_PCMH_sub2"/>
</dbReference>
<dbReference type="GO" id="GO:0005886">
    <property type="term" value="C:plasma membrane"/>
    <property type="evidence" value="ECO:0007669"/>
    <property type="project" value="TreeGrafter"/>
</dbReference>
<dbReference type="EMBL" id="CP042817">
    <property type="protein sequence ID" value="QEJ98999.1"/>
    <property type="molecule type" value="Genomic_DNA"/>
</dbReference>
<reference evidence="5" key="2">
    <citation type="submission" date="2015-01" db="EMBL/GenBank/DDBJ databases">
        <authorList>
            <person name="Xiang T."/>
            <person name="Song Y."/>
            <person name="Huang L."/>
            <person name="Wang B."/>
            <person name="Wu P."/>
        </authorList>
    </citation>
    <scope>NUCLEOTIDE SEQUENCE [LARGE SCALE GENOMIC DNA]</scope>
    <source>
        <strain evidence="5">V1</strain>
    </source>
</reference>
<dbReference type="CDD" id="cd04590">
    <property type="entry name" value="CBS_pair_CorC_HlyC_assoc"/>
    <property type="match status" value="1"/>
</dbReference>
<keyword evidence="2 3" id="KW-0129">CBS domain</keyword>
<dbReference type="EMBL" id="CDNC01000010">
    <property type="protein sequence ID" value="CEM61360.1"/>
    <property type="molecule type" value="Genomic_DNA"/>
</dbReference>
<dbReference type="InterPro" id="IPR036318">
    <property type="entry name" value="FAD-bd_PCMH-like_sf"/>
</dbReference>
<dbReference type="InterPro" id="IPR046342">
    <property type="entry name" value="CBS_dom_sf"/>
</dbReference>
<dbReference type="InterPro" id="IPR000644">
    <property type="entry name" value="CBS_dom"/>
</dbReference>
<evidence type="ECO:0000313" key="5">
    <source>
        <dbReference type="EMBL" id="CEM61360.1"/>
    </source>
</evidence>
<evidence type="ECO:0000256" key="1">
    <source>
        <dbReference type="ARBA" id="ARBA00022737"/>
    </source>
</evidence>
<dbReference type="SUPFAM" id="SSF54631">
    <property type="entry name" value="CBS-domain pair"/>
    <property type="match status" value="1"/>
</dbReference>
<dbReference type="RefSeq" id="WP_002696467.1">
    <property type="nucleotide sequence ID" value="NZ_CP031394.1"/>
</dbReference>
<evidence type="ECO:0000313" key="6">
    <source>
        <dbReference type="EMBL" id="QEJ98999.1"/>
    </source>
</evidence>
<dbReference type="SUPFAM" id="SSF56176">
    <property type="entry name" value="FAD-binding/transporter-associated domain-like"/>
    <property type="match status" value="1"/>
</dbReference>
<dbReference type="PROSITE" id="PS51371">
    <property type="entry name" value="CBS"/>
    <property type="match status" value="1"/>
</dbReference>
<dbReference type="PANTHER" id="PTHR22777:SF17">
    <property type="entry name" value="UPF0053 PROTEIN SLL0260"/>
    <property type="match status" value="1"/>
</dbReference>
<evidence type="ECO:0000313" key="7">
    <source>
        <dbReference type="Proteomes" id="UP000042527"/>
    </source>
</evidence>
<dbReference type="AlphaFoldDB" id="A0A0B7GWK0"/>
<gene>
    <name evidence="6" type="ORF">FUT82_14040</name>
    <name evidence="5" type="ORF">TPHV1_180025</name>
</gene>
<dbReference type="SMART" id="SM01091">
    <property type="entry name" value="CorC_HlyC"/>
    <property type="match status" value="1"/>
</dbReference>
<dbReference type="Proteomes" id="UP000042527">
    <property type="component" value="Unassembled WGS sequence"/>
</dbReference>
<evidence type="ECO:0000313" key="8">
    <source>
        <dbReference type="Proteomes" id="UP000323594"/>
    </source>
</evidence>
<evidence type="ECO:0000259" key="4">
    <source>
        <dbReference type="PROSITE" id="PS51371"/>
    </source>
</evidence>
<feature type="domain" description="CBS" evidence="4">
    <location>
        <begin position="90"/>
        <end position="146"/>
    </location>
</feature>
<evidence type="ECO:0000256" key="3">
    <source>
        <dbReference type="PROSITE-ProRule" id="PRU00703"/>
    </source>
</evidence>
<reference evidence="7" key="1">
    <citation type="submission" date="2015-01" db="EMBL/GenBank/DDBJ databases">
        <authorList>
            <person name="Manzoor Shahid"/>
            <person name="Zubair Saima"/>
        </authorList>
    </citation>
    <scope>NUCLEOTIDE SEQUENCE [LARGE SCALE GENOMIC DNA]</scope>
    <source>
        <strain evidence="7">V1</strain>
    </source>
</reference>
<proteinExistence type="predicted"/>
<name>A0A0B7GWK0_TREPH</name>
<dbReference type="InterPro" id="IPR005170">
    <property type="entry name" value="Transptr-assoc_dom"/>
</dbReference>
<organism evidence="5 7">
    <name type="scientific">Treponema phagedenis</name>
    <dbReference type="NCBI Taxonomy" id="162"/>
    <lineage>
        <taxon>Bacteria</taxon>
        <taxon>Pseudomonadati</taxon>
        <taxon>Spirochaetota</taxon>
        <taxon>Spirochaetia</taxon>
        <taxon>Spirochaetales</taxon>
        <taxon>Treponemataceae</taxon>
        <taxon>Treponema</taxon>
    </lineage>
</organism>
<dbReference type="Pfam" id="PF00571">
    <property type="entry name" value="CBS"/>
    <property type="match status" value="1"/>
</dbReference>
<dbReference type="Pfam" id="PF03471">
    <property type="entry name" value="CorC_HlyC"/>
    <property type="match status" value="1"/>
</dbReference>
<dbReference type="PANTHER" id="PTHR22777">
    <property type="entry name" value="HEMOLYSIN-RELATED"/>
    <property type="match status" value="1"/>
</dbReference>
<reference evidence="6 8" key="3">
    <citation type="submission" date="2019-08" db="EMBL/GenBank/DDBJ databases">
        <authorList>
            <person name="Kuhnert P."/>
        </authorList>
    </citation>
    <scope>NUCLEOTIDE SEQUENCE [LARGE SCALE GENOMIC DNA]</scope>
    <source>
        <strain evidence="6 8">B36.5</strain>
    </source>
</reference>
<dbReference type="Gene3D" id="3.10.580.10">
    <property type="entry name" value="CBS-domain"/>
    <property type="match status" value="1"/>
</dbReference>
<protein>
    <submittedName>
        <fullName evidence="6">Ion transporter</fullName>
    </submittedName>
    <submittedName>
        <fullName evidence="5">Transporter associated domain protein</fullName>
    </submittedName>
</protein>
<dbReference type="Proteomes" id="UP000323594">
    <property type="component" value="Chromosome"/>
</dbReference>
<accession>A0A0B7GWK0</accession>